<dbReference type="OrthoDB" id="1912886at2759"/>
<dbReference type="GO" id="GO:0005634">
    <property type="term" value="C:nucleus"/>
    <property type="evidence" value="ECO:0007669"/>
    <property type="project" value="UniProtKB-SubCell"/>
</dbReference>
<dbReference type="InterPro" id="IPR036093">
    <property type="entry name" value="NAC_dom_sf"/>
</dbReference>
<dbReference type="Gene3D" id="2.170.150.80">
    <property type="entry name" value="NAC domain"/>
    <property type="match status" value="1"/>
</dbReference>
<proteinExistence type="predicted"/>
<evidence type="ECO:0000256" key="1">
    <source>
        <dbReference type="ARBA" id="ARBA00004123"/>
    </source>
</evidence>
<dbReference type="OMA" id="EIIDDYM"/>
<evidence type="ECO:0000256" key="2">
    <source>
        <dbReference type="ARBA" id="ARBA00023015"/>
    </source>
</evidence>
<keyword evidence="2" id="KW-0805">Transcription regulation</keyword>
<evidence type="ECO:0000256" key="5">
    <source>
        <dbReference type="ARBA" id="ARBA00023242"/>
    </source>
</evidence>
<reference evidence="8 9" key="1">
    <citation type="submission" date="2013-09" db="EMBL/GenBank/DDBJ databases">
        <title>Corchorus capsularis genome sequencing.</title>
        <authorList>
            <person name="Alam M."/>
            <person name="Haque M.S."/>
            <person name="Islam M.S."/>
            <person name="Emdad E.M."/>
            <person name="Islam M.M."/>
            <person name="Ahmed B."/>
            <person name="Halim A."/>
            <person name="Hossen Q.M.M."/>
            <person name="Hossain M.Z."/>
            <person name="Ahmed R."/>
            <person name="Khan M.M."/>
            <person name="Islam R."/>
            <person name="Rashid M.M."/>
            <person name="Khan S.A."/>
            <person name="Rahman M.S."/>
            <person name="Alam M."/>
        </authorList>
    </citation>
    <scope>NUCLEOTIDE SEQUENCE [LARGE SCALE GENOMIC DNA]</scope>
    <source>
        <strain evidence="9">cv. CVL-1</strain>
        <tissue evidence="8">Whole seedling</tissue>
    </source>
</reference>
<evidence type="ECO:0000256" key="3">
    <source>
        <dbReference type="ARBA" id="ARBA00023125"/>
    </source>
</evidence>
<feature type="region of interest" description="Disordered" evidence="6">
    <location>
        <begin position="162"/>
        <end position="229"/>
    </location>
</feature>
<dbReference type="InterPro" id="IPR003441">
    <property type="entry name" value="NAC-dom"/>
</dbReference>
<evidence type="ECO:0000313" key="9">
    <source>
        <dbReference type="Proteomes" id="UP000188268"/>
    </source>
</evidence>
<dbReference type="Proteomes" id="UP000188268">
    <property type="component" value="Unassembled WGS sequence"/>
</dbReference>
<protein>
    <submittedName>
        <fullName evidence="8">No apical meristem (NAM) protein</fullName>
    </submittedName>
</protein>
<dbReference type="GO" id="GO:0006355">
    <property type="term" value="P:regulation of DNA-templated transcription"/>
    <property type="evidence" value="ECO:0007669"/>
    <property type="project" value="InterPro"/>
</dbReference>
<dbReference type="Gramene" id="OMO96969">
    <property type="protein sequence ID" value="OMO96969"/>
    <property type="gene ID" value="CCACVL1_04731"/>
</dbReference>
<dbReference type="GO" id="GO:0003677">
    <property type="term" value="F:DNA binding"/>
    <property type="evidence" value="ECO:0007669"/>
    <property type="project" value="UniProtKB-KW"/>
</dbReference>
<name>A0A1R3JQ27_COCAP</name>
<dbReference type="PANTHER" id="PTHR31744">
    <property type="entry name" value="PROTEIN CUP-SHAPED COTYLEDON 2-RELATED"/>
    <property type="match status" value="1"/>
</dbReference>
<dbReference type="PROSITE" id="PS51005">
    <property type="entry name" value="NAC"/>
    <property type="match status" value="1"/>
</dbReference>
<evidence type="ECO:0000313" key="8">
    <source>
        <dbReference type="EMBL" id="OMO96969.1"/>
    </source>
</evidence>
<organism evidence="8 9">
    <name type="scientific">Corchorus capsularis</name>
    <name type="common">Jute</name>
    <dbReference type="NCBI Taxonomy" id="210143"/>
    <lineage>
        <taxon>Eukaryota</taxon>
        <taxon>Viridiplantae</taxon>
        <taxon>Streptophyta</taxon>
        <taxon>Embryophyta</taxon>
        <taxon>Tracheophyta</taxon>
        <taxon>Spermatophyta</taxon>
        <taxon>Magnoliopsida</taxon>
        <taxon>eudicotyledons</taxon>
        <taxon>Gunneridae</taxon>
        <taxon>Pentapetalae</taxon>
        <taxon>rosids</taxon>
        <taxon>malvids</taxon>
        <taxon>Malvales</taxon>
        <taxon>Malvaceae</taxon>
        <taxon>Grewioideae</taxon>
        <taxon>Apeibeae</taxon>
        <taxon>Corchorus</taxon>
    </lineage>
</organism>
<feature type="domain" description="NAC" evidence="7">
    <location>
        <begin position="6"/>
        <end position="156"/>
    </location>
</feature>
<keyword evidence="5" id="KW-0539">Nucleus</keyword>
<comment type="subcellular location">
    <subcellularLocation>
        <location evidence="1">Nucleus</location>
    </subcellularLocation>
</comment>
<evidence type="ECO:0000256" key="6">
    <source>
        <dbReference type="SAM" id="MobiDB-lite"/>
    </source>
</evidence>
<dbReference type="FunFam" id="2.170.150.80:FF:000002">
    <property type="entry name" value="Nac domain-containing protein 86"/>
    <property type="match status" value="1"/>
</dbReference>
<gene>
    <name evidence="8" type="ORF">CCACVL1_04731</name>
</gene>
<dbReference type="EMBL" id="AWWV01007321">
    <property type="protein sequence ID" value="OMO96969.1"/>
    <property type="molecule type" value="Genomic_DNA"/>
</dbReference>
<evidence type="ECO:0000259" key="7">
    <source>
        <dbReference type="PROSITE" id="PS51005"/>
    </source>
</evidence>
<dbReference type="STRING" id="210143.A0A1R3JQ27"/>
<keyword evidence="9" id="KW-1185">Reference proteome</keyword>
<keyword evidence="4" id="KW-0804">Transcription</keyword>
<dbReference type="Pfam" id="PF02365">
    <property type="entry name" value="NAM"/>
    <property type="match status" value="1"/>
</dbReference>
<dbReference type="SUPFAM" id="SSF101941">
    <property type="entry name" value="NAC domain"/>
    <property type="match status" value="1"/>
</dbReference>
<sequence length="339" mass="38854">MAPMSLPPGFRFHPTDEELVAYYLDRKITGRTIELEIIPEVDLYKCEPWDLPDKSFLPSKDMEWYFYSPRDKKYPNGSRTNRATRGGYWKATGKDRTVQSQKRAVGMKKTLVYYRGRAPHGIRTNWVMHEYRLLNSSASAPSSLKDSYALCRIFKKTIQIPSKRKDDDQGVDNNNNNTNNNVDKEVGGWVSGDEQLFGDDGTEISRGREMEDDNLNTSSSDVTQGTPNETLITDDYQYEANSTSANNMCSFAADFSSSLIQEMRIPGYTNVHYQVPYPPLELEDFPEINITETKPSKPEIIDEYMIYDKYRDHMNGSLEEIFSLCSSHIDNSISLPMQD</sequence>
<dbReference type="PANTHER" id="PTHR31744:SF210">
    <property type="entry name" value="NAC DOMAIN-CONTAINING PROTEIN 86-LIKE"/>
    <property type="match status" value="1"/>
</dbReference>
<evidence type="ECO:0000256" key="4">
    <source>
        <dbReference type="ARBA" id="ARBA00023163"/>
    </source>
</evidence>
<feature type="compositionally biased region" description="Polar residues" evidence="6">
    <location>
        <begin position="215"/>
        <end position="229"/>
    </location>
</feature>
<keyword evidence="3" id="KW-0238">DNA-binding</keyword>
<dbReference type="AlphaFoldDB" id="A0A1R3JQ27"/>
<comment type="caution">
    <text evidence="8">The sequence shown here is derived from an EMBL/GenBank/DDBJ whole genome shotgun (WGS) entry which is preliminary data.</text>
</comment>
<accession>A0A1R3JQ27</accession>